<proteinExistence type="predicted"/>
<evidence type="ECO:0000256" key="3">
    <source>
        <dbReference type="ARBA" id="ARBA00022989"/>
    </source>
</evidence>
<keyword evidence="4 5" id="KW-0472">Membrane</keyword>
<feature type="signal peptide" evidence="6">
    <location>
        <begin position="1"/>
        <end position="29"/>
    </location>
</feature>
<keyword evidence="8" id="KW-1185">Reference proteome</keyword>
<reference evidence="7" key="1">
    <citation type="submission" date="2022-12" db="EMBL/GenBank/DDBJ databases">
        <authorList>
            <person name="Alioto T."/>
            <person name="Alioto T."/>
            <person name="Gomez Garrido J."/>
        </authorList>
    </citation>
    <scope>NUCLEOTIDE SEQUENCE</scope>
</reference>
<feature type="transmembrane region" description="Helical" evidence="5">
    <location>
        <begin position="140"/>
        <end position="163"/>
    </location>
</feature>
<evidence type="ECO:0000256" key="1">
    <source>
        <dbReference type="ARBA" id="ARBA00004141"/>
    </source>
</evidence>
<dbReference type="Proteomes" id="UP001178461">
    <property type="component" value="Chromosome 8"/>
</dbReference>
<comment type="subcellular location">
    <subcellularLocation>
        <location evidence="1">Membrane</location>
        <topology evidence="1">Multi-pass membrane protein</topology>
    </subcellularLocation>
</comment>
<sequence length="181" mass="19888">MLLYRGISCILSCISFVLLLVAQVSSGWAVHETDILEASYTGLWTTCTEDGCSFLAIREMKLDVVRSFMLVALFFSFLAILCSVESKYWMNCTEDFFMDGPVAGVFSLASGICVLVAVAVFDNSVRETTEPELQDLSAKWAYFLSCVVCALCLGTGIFSLVLYQLSLWKPTAYSSQVAPKG</sequence>
<dbReference type="PANTHER" id="PTHR10671:SF108">
    <property type="entry name" value="CLAUDIN FAMILY PROTEIN-RELATED"/>
    <property type="match status" value="1"/>
</dbReference>
<evidence type="ECO:0000313" key="7">
    <source>
        <dbReference type="EMBL" id="CAI5781217.1"/>
    </source>
</evidence>
<feature type="transmembrane region" description="Helical" evidence="5">
    <location>
        <begin position="96"/>
        <end position="120"/>
    </location>
</feature>
<accession>A0AA35KN05</accession>
<evidence type="ECO:0000256" key="2">
    <source>
        <dbReference type="ARBA" id="ARBA00022692"/>
    </source>
</evidence>
<dbReference type="InterPro" id="IPR004031">
    <property type="entry name" value="PMP22/EMP/MP20/Claudin"/>
</dbReference>
<keyword evidence="3 5" id="KW-1133">Transmembrane helix</keyword>
<evidence type="ECO:0000256" key="5">
    <source>
        <dbReference type="SAM" id="Phobius"/>
    </source>
</evidence>
<dbReference type="GO" id="GO:0005886">
    <property type="term" value="C:plasma membrane"/>
    <property type="evidence" value="ECO:0007669"/>
    <property type="project" value="TreeGrafter"/>
</dbReference>
<keyword evidence="6" id="KW-0732">Signal</keyword>
<protein>
    <submittedName>
        <fullName evidence="7">Membrane 1</fullName>
    </submittedName>
</protein>
<dbReference type="AlphaFoldDB" id="A0AA35KN05"/>
<evidence type="ECO:0000256" key="6">
    <source>
        <dbReference type="SAM" id="SignalP"/>
    </source>
</evidence>
<gene>
    <name evidence="7" type="ORF">PODLI_1B007028</name>
</gene>
<organism evidence="7 8">
    <name type="scientific">Podarcis lilfordi</name>
    <name type="common">Lilford's wall lizard</name>
    <dbReference type="NCBI Taxonomy" id="74358"/>
    <lineage>
        <taxon>Eukaryota</taxon>
        <taxon>Metazoa</taxon>
        <taxon>Chordata</taxon>
        <taxon>Craniata</taxon>
        <taxon>Vertebrata</taxon>
        <taxon>Euteleostomi</taxon>
        <taxon>Lepidosauria</taxon>
        <taxon>Squamata</taxon>
        <taxon>Bifurcata</taxon>
        <taxon>Unidentata</taxon>
        <taxon>Episquamata</taxon>
        <taxon>Laterata</taxon>
        <taxon>Lacertibaenia</taxon>
        <taxon>Lacertidae</taxon>
        <taxon>Podarcis</taxon>
    </lineage>
</organism>
<keyword evidence="2 5" id="KW-0812">Transmembrane</keyword>
<evidence type="ECO:0000256" key="4">
    <source>
        <dbReference type="ARBA" id="ARBA00023136"/>
    </source>
</evidence>
<dbReference type="Gene3D" id="1.20.140.150">
    <property type="match status" value="1"/>
</dbReference>
<name>A0AA35KN05_9SAUR</name>
<dbReference type="Pfam" id="PF00822">
    <property type="entry name" value="PMP22_Claudin"/>
    <property type="match status" value="1"/>
</dbReference>
<feature type="transmembrane region" description="Helical" evidence="5">
    <location>
        <begin position="64"/>
        <end position="84"/>
    </location>
</feature>
<evidence type="ECO:0000313" key="8">
    <source>
        <dbReference type="Proteomes" id="UP001178461"/>
    </source>
</evidence>
<dbReference type="InterPro" id="IPR050579">
    <property type="entry name" value="PMP-22/EMP/MP20-like"/>
</dbReference>
<dbReference type="PANTHER" id="PTHR10671">
    <property type="entry name" value="EPITHELIAL MEMBRANE PROTEIN-RELATED"/>
    <property type="match status" value="1"/>
</dbReference>
<dbReference type="EMBL" id="OX395133">
    <property type="protein sequence ID" value="CAI5781217.1"/>
    <property type="molecule type" value="Genomic_DNA"/>
</dbReference>
<feature type="chain" id="PRO_5041201799" evidence="6">
    <location>
        <begin position="30"/>
        <end position="181"/>
    </location>
</feature>